<dbReference type="Pfam" id="PF16344">
    <property type="entry name" value="FecR_C"/>
    <property type="match status" value="1"/>
</dbReference>
<accession>A0ABT7NR44</accession>
<evidence type="ECO:0000259" key="2">
    <source>
        <dbReference type="Pfam" id="PF16344"/>
    </source>
</evidence>
<evidence type="ECO:0000313" key="3">
    <source>
        <dbReference type="EMBL" id="MDM1049625.1"/>
    </source>
</evidence>
<name>A0ABT7NR44_9SPHI</name>
<reference evidence="3" key="2">
    <citation type="journal article" date="2022" name="Sci. Total Environ.">
        <title>Prevalence, transmission, and molecular epidemiology of tet(X)-positive bacteria among humans, animals, and environmental niches in China: An epidemiological, and genomic-based study.</title>
        <authorList>
            <person name="Dong N."/>
            <person name="Zeng Y."/>
            <person name="Cai C."/>
            <person name="Sun C."/>
            <person name="Lu J."/>
            <person name="Liu C."/>
            <person name="Zhou H."/>
            <person name="Sun Q."/>
            <person name="Shu L."/>
            <person name="Wang H."/>
            <person name="Wang Y."/>
            <person name="Wang S."/>
            <person name="Wu C."/>
            <person name="Chan E.W."/>
            <person name="Chen G."/>
            <person name="Shen Z."/>
            <person name="Chen S."/>
            <person name="Zhang R."/>
        </authorList>
    </citation>
    <scope>NUCLEOTIDE SEQUENCE</scope>
    <source>
        <strain evidence="3">R1692</strain>
    </source>
</reference>
<dbReference type="Gene3D" id="2.60.120.1440">
    <property type="match status" value="1"/>
</dbReference>
<evidence type="ECO:0000313" key="4">
    <source>
        <dbReference type="Proteomes" id="UP001170954"/>
    </source>
</evidence>
<feature type="domain" description="Protein FecR C-terminal" evidence="2">
    <location>
        <begin position="270"/>
        <end position="337"/>
    </location>
</feature>
<organism evidence="3 4">
    <name type="scientific">Sphingobacterium hotanense</name>
    <dbReference type="NCBI Taxonomy" id="649196"/>
    <lineage>
        <taxon>Bacteria</taxon>
        <taxon>Pseudomonadati</taxon>
        <taxon>Bacteroidota</taxon>
        <taxon>Sphingobacteriia</taxon>
        <taxon>Sphingobacteriales</taxon>
        <taxon>Sphingobacteriaceae</taxon>
        <taxon>Sphingobacterium</taxon>
    </lineage>
</organism>
<dbReference type="InterPro" id="IPR012373">
    <property type="entry name" value="Ferrdict_sens_TM"/>
</dbReference>
<proteinExistence type="predicted"/>
<dbReference type="InterPro" id="IPR032508">
    <property type="entry name" value="FecR_C"/>
</dbReference>
<dbReference type="InterPro" id="IPR006860">
    <property type="entry name" value="FecR"/>
</dbReference>
<dbReference type="PANTHER" id="PTHR30273">
    <property type="entry name" value="PERIPLASMIC SIGNAL SENSOR AND SIGMA FACTOR ACTIVATOR FECR-RELATED"/>
    <property type="match status" value="1"/>
</dbReference>
<dbReference type="Gene3D" id="3.55.50.30">
    <property type="match status" value="1"/>
</dbReference>
<dbReference type="RefSeq" id="WP_286651976.1">
    <property type="nucleotide sequence ID" value="NZ_JACAGK010000052.1"/>
</dbReference>
<comment type="caution">
    <text evidence="3">The sequence shown here is derived from an EMBL/GenBank/DDBJ whole genome shotgun (WGS) entry which is preliminary data.</text>
</comment>
<dbReference type="Proteomes" id="UP001170954">
    <property type="component" value="Unassembled WGS sequence"/>
</dbReference>
<gene>
    <name evidence="3" type="ORF">HX018_15400</name>
</gene>
<protein>
    <submittedName>
        <fullName evidence="3">FecR family protein</fullName>
    </submittedName>
</protein>
<dbReference type="PANTHER" id="PTHR30273:SF2">
    <property type="entry name" value="PROTEIN FECR"/>
    <property type="match status" value="1"/>
</dbReference>
<dbReference type="Pfam" id="PF04773">
    <property type="entry name" value="FecR"/>
    <property type="match status" value="1"/>
</dbReference>
<sequence length="338" mass="38355">MKKEILEKFLSNQCSYNECKDVASYLEGNDDELDKIQLFENLADNEIIHIDQVEKNLLCDAILAKPKQGLLLKRLLIAAAVLLFVAFSFYKLGKHDSPSHLESPLLVEIVNDTESAEWHILPDSSRVKLSPAAKLTYRTNFAKDRELNQVAGEITYFVHANKDLPFRVINQGVQTRAVGTAFSIDDYNNENLIIKLLEGKIVVEDPTDNTDSEIILNNPTAIVVNKVDFTYNHINNNNKDGYKKAWDKERKAIRNNYSESTIAWSNQVVNFSGVSNADLFSIMERLYGVTIDVENPKITNGNFTGELYQNDNLENLLTIFCQINGCNFTIKDNIIRIK</sequence>
<keyword evidence="4" id="KW-1185">Reference proteome</keyword>
<dbReference type="EMBL" id="JACAGK010000052">
    <property type="protein sequence ID" value="MDM1049625.1"/>
    <property type="molecule type" value="Genomic_DNA"/>
</dbReference>
<feature type="domain" description="FecR protein" evidence="1">
    <location>
        <begin position="120"/>
        <end position="201"/>
    </location>
</feature>
<evidence type="ECO:0000259" key="1">
    <source>
        <dbReference type="Pfam" id="PF04773"/>
    </source>
</evidence>
<reference evidence="3" key="1">
    <citation type="submission" date="2020-06" db="EMBL/GenBank/DDBJ databases">
        <authorList>
            <person name="Dong N."/>
        </authorList>
    </citation>
    <scope>NUCLEOTIDE SEQUENCE</scope>
    <source>
        <strain evidence="3">R1692</strain>
    </source>
</reference>